<organism evidence="1">
    <name type="scientific">marine metagenome</name>
    <dbReference type="NCBI Taxonomy" id="408172"/>
    <lineage>
        <taxon>unclassified sequences</taxon>
        <taxon>metagenomes</taxon>
        <taxon>ecological metagenomes</taxon>
    </lineage>
</organism>
<proteinExistence type="predicted"/>
<protein>
    <recommendedName>
        <fullName evidence="2">AB hydrolase-1 domain-containing protein</fullName>
    </recommendedName>
</protein>
<dbReference type="InterPro" id="IPR029058">
    <property type="entry name" value="AB_hydrolase_fold"/>
</dbReference>
<dbReference type="Gene3D" id="3.40.50.1820">
    <property type="entry name" value="alpha/beta hydrolase"/>
    <property type="match status" value="1"/>
</dbReference>
<dbReference type="PROSITE" id="PS51257">
    <property type="entry name" value="PROKAR_LIPOPROTEIN"/>
    <property type="match status" value="1"/>
</dbReference>
<sequence>MIAWHPKRQIGSRLCFLFSVVLVACSSPSESEDEDARPVPCLSITSVCTERVAIGSGVYLPVFTTHSFSEGHLQVTRGLIIVHGANRNADDYFQRGFQAAAAVGNQETTVVVAPYFQTSSDNPASDELFWSSSGWKRGHLSSSEGPRPRRSSYSGIDQIIDLLSDPSRFPALTEITMTGHSAGGQVAHRYAATSRAEENLGSVTMRYVVANPSTYLYIRQERENTGAFVVPDASACSDYDEWHYGLSERNTYAGSLVVDTIKAQLVRRDVRILIGDADSLSASLDVSCGANLQGPYRFTRGRRLMRFMDQFFPEHSHKEMVVPSVGHSSSGMYLSAVGLDALFGT</sequence>
<accession>A0A381NR95</accession>
<name>A0A381NR95_9ZZZZ</name>
<dbReference type="SUPFAM" id="SSF53474">
    <property type="entry name" value="alpha/beta-Hydrolases"/>
    <property type="match status" value="1"/>
</dbReference>
<reference evidence="1" key="1">
    <citation type="submission" date="2018-05" db="EMBL/GenBank/DDBJ databases">
        <authorList>
            <person name="Lanie J.A."/>
            <person name="Ng W.-L."/>
            <person name="Kazmierczak K.M."/>
            <person name="Andrzejewski T.M."/>
            <person name="Davidsen T.M."/>
            <person name="Wayne K.J."/>
            <person name="Tettelin H."/>
            <person name="Glass J.I."/>
            <person name="Rusch D."/>
            <person name="Podicherti R."/>
            <person name="Tsui H.-C.T."/>
            <person name="Winkler M.E."/>
        </authorList>
    </citation>
    <scope>NUCLEOTIDE SEQUENCE</scope>
</reference>
<dbReference type="AlphaFoldDB" id="A0A381NR95"/>
<gene>
    <name evidence="1" type="ORF">METZ01_LOCUS9970</name>
</gene>
<dbReference type="PANTHER" id="PTHR35560:SF3">
    <property type="entry name" value="PEPTIDASE S9 PROLYL OLIGOPEPTIDASE CATALYTIC DOMAIN-CONTAINING PROTEIN"/>
    <property type="match status" value="1"/>
</dbReference>
<evidence type="ECO:0008006" key="2">
    <source>
        <dbReference type="Google" id="ProtNLM"/>
    </source>
</evidence>
<dbReference type="EMBL" id="UINC01000543">
    <property type="protein sequence ID" value="SUZ57116.1"/>
    <property type="molecule type" value="Genomic_DNA"/>
</dbReference>
<evidence type="ECO:0000313" key="1">
    <source>
        <dbReference type="EMBL" id="SUZ57116.1"/>
    </source>
</evidence>
<dbReference type="PANTHER" id="PTHR35560">
    <property type="entry name" value="BLL0132 PROTEIN"/>
    <property type="match status" value="1"/>
</dbReference>